<dbReference type="AlphaFoldDB" id="A0A7Z0LSE4"/>
<keyword evidence="2" id="KW-1185">Reference proteome</keyword>
<name>A0A7Z0LSE4_9GAMM</name>
<evidence type="ECO:0000313" key="2">
    <source>
        <dbReference type="Proteomes" id="UP000526892"/>
    </source>
</evidence>
<dbReference type="Proteomes" id="UP000526892">
    <property type="component" value="Unassembled WGS sequence"/>
</dbReference>
<dbReference type="EMBL" id="JACCDE010000009">
    <property type="protein sequence ID" value="NYS77706.1"/>
    <property type="molecule type" value="Genomic_DNA"/>
</dbReference>
<organism evidence="1 2">
    <name type="scientific">Vreelandella glaciei</name>
    <dbReference type="NCBI Taxonomy" id="186761"/>
    <lineage>
        <taxon>Bacteria</taxon>
        <taxon>Pseudomonadati</taxon>
        <taxon>Pseudomonadota</taxon>
        <taxon>Gammaproteobacteria</taxon>
        <taxon>Oceanospirillales</taxon>
        <taxon>Halomonadaceae</taxon>
        <taxon>Vreelandella</taxon>
    </lineage>
</organism>
<dbReference type="RefSeq" id="WP_144408605.1">
    <property type="nucleotide sequence ID" value="NZ_JACCDE010000009.1"/>
</dbReference>
<evidence type="ECO:0000313" key="1">
    <source>
        <dbReference type="EMBL" id="NYS77706.1"/>
    </source>
</evidence>
<proteinExistence type="predicted"/>
<sequence length="69" mass="7496">MIPKFVVELATYEKAEHEILATVADIESALFGGNTTSRLLSVISVTNLLALPFDAKNQCMAAFTHPCQN</sequence>
<comment type="caution">
    <text evidence="1">The sequence shown here is derived from an EMBL/GenBank/DDBJ whole genome shotgun (WGS) entry which is preliminary data.</text>
</comment>
<reference evidence="1 2" key="1">
    <citation type="journal article" date="2003" name="Extremophiles">
        <title>Halomonas glaciei sp. nov. isolated from fast ice of Adelie Land, Antarctica.</title>
        <authorList>
            <person name="Reddy G.S."/>
            <person name="Raghavan P.U."/>
            <person name="Sarita N.B."/>
            <person name="Prakash J.S."/>
            <person name="Nagesh N."/>
            <person name="Delille D."/>
            <person name="Shivaji S."/>
        </authorList>
    </citation>
    <scope>NUCLEOTIDE SEQUENCE [LARGE SCALE GENOMIC DNA]</scope>
    <source>
        <strain evidence="1 2">DD39</strain>
    </source>
</reference>
<protein>
    <submittedName>
        <fullName evidence="1">Uncharacterized protein</fullName>
    </submittedName>
</protein>
<accession>A0A7Z0LSE4</accession>
<gene>
    <name evidence="1" type="ORF">HZS80_08245</name>
</gene>